<accession>A0A8J6NTN5</accession>
<protein>
    <submittedName>
        <fullName evidence="1">Uncharacterized protein</fullName>
    </submittedName>
</protein>
<sequence length="177" mass="20505">MRKGRQSVLADTPPFSEPTDQKLIRESDTMVLFFPVELKTLFVQGRNYPWPRPTVCPRCSSCTVWGHGFAEAIFDGYKQPLLLKLYRCPDCGCVIRLRPEGYFKRFQAPVETIRSSIACKSATNRWLPGISPNRQRHWFRALCKRIRAYLTDIWHQGVVAGFDYLLQLGQVPVRRTI</sequence>
<organism evidence="1 2">
    <name type="scientific">Candidatus Desulfatibia profunda</name>
    <dbReference type="NCBI Taxonomy" id="2841695"/>
    <lineage>
        <taxon>Bacteria</taxon>
        <taxon>Pseudomonadati</taxon>
        <taxon>Thermodesulfobacteriota</taxon>
        <taxon>Desulfobacteria</taxon>
        <taxon>Desulfobacterales</taxon>
        <taxon>Desulfobacterales incertae sedis</taxon>
        <taxon>Candidatus Desulfatibia</taxon>
    </lineage>
</organism>
<evidence type="ECO:0000313" key="2">
    <source>
        <dbReference type="Proteomes" id="UP000603434"/>
    </source>
</evidence>
<evidence type="ECO:0000313" key="1">
    <source>
        <dbReference type="EMBL" id="MBC8359808.1"/>
    </source>
</evidence>
<reference evidence="1 2" key="1">
    <citation type="submission" date="2020-08" db="EMBL/GenBank/DDBJ databases">
        <title>Bridging the membrane lipid divide: bacteria of the FCB group superphylum have the potential to synthesize archaeal ether lipids.</title>
        <authorList>
            <person name="Villanueva L."/>
            <person name="Von Meijenfeldt F.A.B."/>
            <person name="Westbye A.B."/>
            <person name="Yadav S."/>
            <person name="Hopmans E.C."/>
            <person name="Dutilh B.E."/>
            <person name="Sinninghe Damste J.S."/>
        </authorList>
    </citation>
    <scope>NUCLEOTIDE SEQUENCE [LARGE SCALE GENOMIC DNA]</scope>
    <source>
        <strain evidence="1">NIOZ-UU30</strain>
    </source>
</reference>
<dbReference type="AlphaFoldDB" id="A0A8J6NTN5"/>
<gene>
    <name evidence="1" type="ORF">H8E23_00210</name>
</gene>
<comment type="caution">
    <text evidence="1">The sequence shown here is derived from an EMBL/GenBank/DDBJ whole genome shotgun (WGS) entry which is preliminary data.</text>
</comment>
<dbReference type="Proteomes" id="UP000603434">
    <property type="component" value="Unassembled WGS sequence"/>
</dbReference>
<dbReference type="EMBL" id="JACNJH010000013">
    <property type="protein sequence ID" value="MBC8359808.1"/>
    <property type="molecule type" value="Genomic_DNA"/>
</dbReference>
<proteinExistence type="predicted"/>
<name>A0A8J6NTN5_9BACT</name>